<keyword evidence="4" id="KW-0472">Membrane</keyword>
<dbReference type="Pfam" id="PF00535">
    <property type="entry name" value="Glycos_transf_2"/>
    <property type="match status" value="1"/>
</dbReference>
<gene>
    <name evidence="6" type="ORF">SAMN02745124_04472</name>
</gene>
<dbReference type="GO" id="GO:0016757">
    <property type="term" value="F:glycosyltransferase activity"/>
    <property type="evidence" value="ECO:0007669"/>
    <property type="project" value="UniProtKB-KW"/>
</dbReference>
<keyword evidence="7" id="KW-1185">Reference proteome</keyword>
<name>A0A1M5YV72_9BACT</name>
<dbReference type="InterPro" id="IPR001173">
    <property type="entry name" value="Glyco_trans_2-like"/>
</dbReference>
<evidence type="ECO:0000256" key="1">
    <source>
        <dbReference type="ARBA" id="ARBA00006739"/>
    </source>
</evidence>
<keyword evidence="4" id="KW-1133">Transmembrane helix</keyword>
<dbReference type="EMBL" id="FQXS01000066">
    <property type="protein sequence ID" value="SHI15740.1"/>
    <property type="molecule type" value="Genomic_DNA"/>
</dbReference>
<keyword evidence="4" id="KW-0812">Transmembrane</keyword>
<feature type="domain" description="Glycosyltransferase 2-like" evidence="5">
    <location>
        <begin position="50"/>
        <end position="171"/>
    </location>
</feature>
<keyword evidence="2" id="KW-0328">Glycosyltransferase</keyword>
<keyword evidence="3 6" id="KW-0808">Transferase</keyword>
<dbReference type="Proteomes" id="UP000184139">
    <property type="component" value="Unassembled WGS sequence"/>
</dbReference>
<dbReference type="PANTHER" id="PTHR43630:SF1">
    <property type="entry name" value="POLY-BETA-1,6-N-ACETYL-D-GLUCOSAMINE SYNTHASE"/>
    <property type="match status" value="1"/>
</dbReference>
<feature type="transmembrane region" description="Helical" evidence="4">
    <location>
        <begin position="320"/>
        <end position="341"/>
    </location>
</feature>
<sequence>MGFPVIVYITFYFSLLIIFYSYVGYPFIVFLVSRVVNRTVHKAQVLPNITILISAYNEESVLAQTIENKLSIDYPSEKREIIVISDGSTDKTDDIVGRYKKKKVTLFRQTPRAGKTSALNMAVPKAGGDIIVFADANSLYDSQALKQLAANFADPEVGYVTGKMIYTEADGTISGDGCSAYMKYENSLRSAESRLGSIVGVDGGVDAMRKRLYRPMKADQLPDFVQPLMVVQQGYRVVYEPAAILQETALRTDSDEYLMRVRVALRALWALFDMRALLFCPDNMLFSWQLWSHKVLRYLCFIFLLSAFISNLFLVRASSFYLLTMGIQSLAYLVALSAPLMVRFGNKSRLIAFIRYFALLNLACGHAFIKFISGKKQVIWAPRKG</sequence>
<dbReference type="STRING" id="1121409.SAMN02745124_04472"/>
<protein>
    <submittedName>
        <fullName evidence="6">Glycosyltransferase, catalytic subunit of cellulose synthase and poly-beta-1,6-N-acetylglucosamine synthase</fullName>
    </submittedName>
</protein>
<dbReference type="PANTHER" id="PTHR43630">
    <property type="entry name" value="POLY-BETA-1,6-N-ACETYL-D-GLUCOSAMINE SYNTHASE"/>
    <property type="match status" value="1"/>
</dbReference>
<dbReference type="SUPFAM" id="SSF53448">
    <property type="entry name" value="Nucleotide-diphospho-sugar transferases"/>
    <property type="match status" value="1"/>
</dbReference>
<proteinExistence type="inferred from homology"/>
<evidence type="ECO:0000313" key="6">
    <source>
        <dbReference type="EMBL" id="SHI15740.1"/>
    </source>
</evidence>
<feature type="transmembrane region" description="Helical" evidence="4">
    <location>
        <begin position="353"/>
        <end position="372"/>
    </location>
</feature>
<dbReference type="InterPro" id="IPR029044">
    <property type="entry name" value="Nucleotide-diphossugar_trans"/>
</dbReference>
<evidence type="ECO:0000259" key="5">
    <source>
        <dbReference type="Pfam" id="PF00535"/>
    </source>
</evidence>
<evidence type="ECO:0000256" key="3">
    <source>
        <dbReference type="ARBA" id="ARBA00022679"/>
    </source>
</evidence>
<dbReference type="CDD" id="cd06439">
    <property type="entry name" value="CESA_like_1"/>
    <property type="match status" value="1"/>
</dbReference>
<evidence type="ECO:0000256" key="2">
    <source>
        <dbReference type="ARBA" id="ARBA00022676"/>
    </source>
</evidence>
<reference evidence="6 7" key="1">
    <citation type="submission" date="2016-11" db="EMBL/GenBank/DDBJ databases">
        <authorList>
            <person name="Jaros S."/>
            <person name="Januszkiewicz K."/>
            <person name="Wedrychowicz H."/>
        </authorList>
    </citation>
    <scope>NUCLEOTIDE SEQUENCE [LARGE SCALE GENOMIC DNA]</scope>
    <source>
        <strain evidence="6 7">DSM 9705</strain>
    </source>
</reference>
<accession>A0A1M5YV72</accession>
<comment type="similarity">
    <text evidence="1">Belongs to the glycosyltransferase 2 family.</text>
</comment>
<dbReference type="Gene3D" id="3.90.550.10">
    <property type="entry name" value="Spore Coat Polysaccharide Biosynthesis Protein SpsA, Chain A"/>
    <property type="match status" value="1"/>
</dbReference>
<feature type="transmembrane region" description="Helical" evidence="4">
    <location>
        <begin position="6"/>
        <end position="32"/>
    </location>
</feature>
<evidence type="ECO:0000313" key="7">
    <source>
        <dbReference type="Proteomes" id="UP000184139"/>
    </source>
</evidence>
<organism evidence="6 7">
    <name type="scientific">Desulfofustis glycolicus DSM 9705</name>
    <dbReference type="NCBI Taxonomy" id="1121409"/>
    <lineage>
        <taxon>Bacteria</taxon>
        <taxon>Pseudomonadati</taxon>
        <taxon>Thermodesulfobacteriota</taxon>
        <taxon>Desulfobulbia</taxon>
        <taxon>Desulfobulbales</taxon>
        <taxon>Desulfocapsaceae</taxon>
        <taxon>Desulfofustis</taxon>
    </lineage>
</organism>
<feature type="transmembrane region" description="Helical" evidence="4">
    <location>
        <begin position="295"/>
        <end position="314"/>
    </location>
</feature>
<evidence type="ECO:0000256" key="4">
    <source>
        <dbReference type="SAM" id="Phobius"/>
    </source>
</evidence>
<dbReference type="AlphaFoldDB" id="A0A1M5YV72"/>